<feature type="chain" id="PRO_5046833027" evidence="2">
    <location>
        <begin position="20"/>
        <end position="146"/>
    </location>
</feature>
<dbReference type="EMBL" id="JBHTJW010000003">
    <property type="protein sequence ID" value="MFD0930544.1"/>
    <property type="molecule type" value="Genomic_DNA"/>
</dbReference>
<organism evidence="3 4">
    <name type="scientific">Methylophilus glucosoxydans</name>
    <dbReference type="NCBI Taxonomy" id="752553"/>
    <lineage>
        <taxon>Bacteria</taxon>
        <taxon>Pseudomonadati</taxon>
        <taxon>Pseudomonadota</taxon>
        <taxon>Betaproteobacteria</taxon>
        <taxon>Nitrosomonadales</taxon>
        <taxon>Methylophilaceae</taxon>
        <taxon>Methylophilus</taxon>
    </lineage>
</organism>
<feature type="region of interest" description="Disordered" evidence="1">
    <location>
        <begin position="122"/>
        <end position="146"/>
    </location>
</feature>
<evidence type="ECO:0000313" key="3">
    <source>
        <dbReference type="EMBL" id="MFD0930544.1"/>
    </source>
</evidence>
<feature type="compositionally biased region" description="Low complexity" evidence="1">
    <location>
        <begin position="131"/>
        <end position="146"/>
    </location>
</feature>
<dbReference type="PROSITE" id="PS51257">
    <property type="entry name" value="PROKAR_LIPOPROTEIN"/>
    <property type="match status" value="1"/>
</dbReference>
<accession>A0ABW3GK23</accession>
<proteinExistence type="predicted"/>
<protein>
    <submittedName>
        <fullName evidence="3">Bacteriocin</fullName>
    </submittedName>
</protein>
<dbReference type="Proteomes" id="UP001597106">
    <property type="component" value="Unassembled WGS sequence"/>
</dbReference>
<gene>
    <name evidence="3" type="ORF">ACFQ1T_12230</name>
</gene>
<evidence type="ECO:0000313" key="4">
    <source>
        <dbReference type="Proteomes" id="UP001597106"/>
    </source>
</evidence>
<feature type="signal peptide" evidence="2">
    <location>
        <begin position="1"/>
        <end position="19"/>
    </location>
</feature>
<comment type="caution">
    <text evidence="3">The sequence shown here is derived from an EMBL/GenBank/DDBJ whole genome shotgun (WGS) entry which is preliminary data.</text>
</comment>
<name>A0ABW3GK23_9PROT</name>
<sequence>MKTWMIAVSLLIASNPSWAQSCNSKNVGASGVGGLAGSAIGAVMLGPAGEVLGGAVGGAVGSVVANGGKAQPATMLGGAVGGAGGAILGRGLGGGRLLAVIGAGLGSAGGACVAQQSGATKTHHVSHTKKQTANNATAKAQKLLGS</sequence>
<dbReference type="RefSeq" id="WP_275357099.1">
    <property type="nucleotide sequence ID" value="NZ_JBHTJW010000003.1"/>
</dbReference>
<keyword evidence="2" id="KW-0732">Signal</keyword>
<evidence type="ECO:0000256" key="2">
    <source>
        <dbReference type="SAM" id="SignalP"/>
    </source>
</evidence>
<reference evidence="4" key="1">
    <citation type="journal article" date="2019" name="Int. J. Syst. Evol. Microbiol.">
        <title>The Global Catalogue of Microorganisms (GCM) 10K type strain sequencing project: providing services to taxonomists for standard genome sequencing and annotation.</title>
        <authorList>
            <consortium name="The Broad Institute Genomics Platform"/>
            <consortium name="The Broad Institute Genome Sequencing Center for Infectious Disease"/>
            <person name="Wu L."/>
            <person name="Ma J."/>
        </authorList>
    </citation>
    <scope>NUCLEOTIDE SEQUENCE [LARGE SCALE GENOMIC DNA]</scope>
    <source>
        <strain evidence="4">CCUG 59685</strain>
    </source>
</reference>
<keyword evidence="4" id="KW-1185">Reference proteome</keyword>
<evidence type="ECO:0000256" key="1">
    <source>
        <dbReference type="SAM" id="MobiDB-lite"/>
    </source>
</evidence>